<dbReference type="SUPFAM" id="SSF57716">
    <property type="entry name" value="Glucocorticoid receptor-like (DNA-binding domain)"/>
    <property type="match status" value="1"/>
</dbReference>
<gene>
    <name evidence="1" type="ORF">TM448A04903_0001</name>
    <name evidence="2" type="ORF">TM448B03402_0008</name>
</gene>
<name>A0A6H2A3U1_9ZZZZ</name>
<protein>
    <submittedName>
        <fullName evidence="1">Uncharacterized protein</fullName>
    </submittedName>
</protein>
<dbReference type="EMBL" id="MT145013">
    <property type="protein sequence ID" value="QJI02580.1"/>
    <property type="molecule type" value="Genomic_DNA"/>
</dbReference>
<proteinExistence type="predicted"/>
<dbReference type="AlphaFoldDB" id="A0A6H2A3U1"/>
<organism evidence="1">
    <name type="scientific">viral metagenome</name>
    <dbReference type="NCBI Taxonomy" id="1070528"/>
    <lineage>
        <taxon>unclassified sequences</taxon>
        <taxon>metagenomes</taxon>
        <taxon>organismal metagenomes</taxon>
    </lineage>
</organism>
<sequence length="60" mass="7367">MLETDEHYYECPNCGWVISFTFIEGKYVSFCPYCQERLEISKEEFENEENDSLERFFEFD</sequence>
<accession>A0A6H2A3U1</accession>
<reference evidence="1" key="1">
    <citation type="submission" date="2020-03" db="EMBL/GenBank/DDBJ databases">
        <title>The deep terrestrial virosphere.</title>
        <authorList>
            <person name="Holmfeldt K."/>
            <person name="Nilsson E."/>
            <person name="Simone D."/>
            <person name="Lopez-Fernandez M."/>
            <person name="Wu X."/>
            <person name="de Brujin I."/>
            <person name="Lundin D."/>
            <person name="Andersson A."/>
            <person name="Bertilsson S."/>
            <person name="Dopson M."/>
        </authorList>
    </citation>
    <scope>NUCLEOTIDE SEQUENCE</scope>
    <source>
        <strain evidence="1">TM448A04903</strain>
        <strain evidence="2">TM448B03402</strain>
    </source>
</reference>
<evidence type="ECO:0000313" key="1">
    <source>
        <dbReference type="EMBL" id="QJA54438.1"/>
    </source>
</evidence>
<dbReference type="EMBL" id="MT144507">
    <property type="protein sequence ID" value="QJA54438.1"/>
    <property type="molecule type" value="Genomic_DNA"/>
</dbReference>
<dbReference type="Gene3D" id="2.20.28.160">
    <property type="match status" value="1"/>
</dbReference>
<evidence type="ECO:0000313" key="2">
    <source>
        <dbReference type="EMBL" id="QJI02580.1"/>
    </source>
</evidence>